<evidence type="ECO:0000313" key="9">
    <source>
        <dbReference type="Proteomes" id="UP000821853"/>
    </source>
</evidence>
<dbReference type="InterPro" id="IPR052244">
    <property type="entry name" value="Choline_transporter"/>
</dbReference>
<evidence type="ECO:0000256" key="7">
    <source>
        <dbReference type="SAM" id="Phobius"/>
    </source>
</evidence>
<evidence type="ECO:0000256" key="3">
    <source>
        <dbReference type="ARBA" id="ARBA00023053"/>
    </source>
</evidence>
<dbReference type="GO" id="GO:0005307">
    <property type="term" value="F:choline:sodium symporter activity"/>
    <property type="evidence" value="ECO:0007669"/>
    <property type="project" value="TreeGrafter"/>
</dbReference>
<keyword evidence="4" id="KW-0406">Ion transport</keyword>
<dbReference type="GO" id="GO:0008292">
    <property type="term" value="P:acetylcholine biosynthetic process"/>
    <property type="evidence" value="ECO:0007669"/>
    <property type="project" value="TreeGrafter"/>
</dbReference>
<keyword evidence="2" id="KW-0769">Symport</keyword>
<dbReference type="AlphaFoldDB" id="A0A9J6GM18"/>
<dbReference type="PANTHER" id="PTHR45897">
    <property type="entry name" value="HIGH-AFFINITY CHOLINE TRANSPORTER 1"/>
    <property type="match status" value="1"/>
</dbReference>
<protein>
    <submittedName>
        <fullName evidence="8">Uncharacterized protein</fullName>
    </submittedName>
</protein>
<evidence type="ECO:0000313" key="8">
    <source>
        <dbReference type="EMBL" id="KAH9376653.1"/>
    </source>
</evidence>
<keyword evidence="6" id="KW-0739">Sodium transport</keyword>
<sequence>MLRLVVCIAGAGATYLALSVRSVYGLWTLCSDLVYVLLFPQLVAVLYFKHTNAYGSFIAFVVGGISRWLCGDRSVNLPELVRLPLHDQQSGQRFPIRLACMALGLATLVLVSLLSATAFENGWLPPSLDFFGCFNAKSPTRNVAERPQRDNVEVRCRLLRQEPRCKYGVRTAWWGTNLANY</sequence>
<keyword evidence="3" id="KW-0915">Sodium</keyword>
<keyword evidence="7" id="KW-0812">Transmembrane</keyword>
<evidence type="ECO:0000256" key="1">
    <source>
        <dbReference type="ARBA" id="ARBA00022448"/>
    </source>
</evidence>
<comment type="caution">
    <text evidence="8">The sequence shown here is derived from an EMBL/GenBank/DDBJ whole genome shotgun (WGS) entry which is preliminary data.</text>
</comment>
<dbReference type="InterPro" id="IPR038377">
    <property type="entry name" value="Na/Glc_symporter_sf"/>
</dbReference>
<name>A0A9J6GM18_HAELO</name>
<dbReference type="OMA" id="HRTICMS"/>
<evidence type="ECO:0000256" key="4">
    <source>
        <dbReference type="ARBA" id="ARBA00023065"/>
    </source>
</evidence>
<reference evidence="8 9" key="1">
    <citation type="journal article" date="2020" name="Cell">
        <title>Large-Scale Comparative Analyses of Tick Genomes Elucidate Their Genetic Diversity and Vector Capacities.</title>
        <authorList>
            <consortium name="Tick Genome and Microbiome Consortium (TIGMIC)"/>
            <person name="Jia N."/>
            <person name="Wang J."/>
            <person name="Shi W."/>
            <person name="Du L."/>
            <person name="Sun Y."/>
            <person name="Zhan W."/>
            <person name="Jiang J.F."/>
            <person name="Wang Q."/>
            <person name="Zhang B."/>
            <person name="Ji P."/>
            <person name="Bell-Sakyi L."/>
            <person name="Cui X.M."/>
            <person name="Yuan T.T."/>
            <person name="Jiang B.G."/>
            <person name="Yang W.F."/>
            <person name="Lam T.T."/>
            <person name="Chang Q.C."/>
            <person name="Ding S.J."/>
            <person name="Wang X.J."/>
            <person name="Zhu J.G."/>
            <person name="Ruan X.D."/>
            <person name="Zhao L."/>
            <person name="Wei J.T."/>
            <person name="Ye R.Z."/>
            <person name="Que T.C."/>
            <person name="Du C.H."/>
            <person name="Zhou Y.H."/>
            <person name="Cheng J.X."/>
            <person name="Dai P.F."/>
            <person name="Guo W.B."/>
            <person name="Han X.H."/>
            <person name="Huang E.J."/>
            <person name="Li L.F."/>
            <person name="Wei W."/>
            <person name="Gao Y.C."/>
            <person name="Liu J.Z."/>
            <person name="Shao H.Z."/>
            <person name="Wang X."/>
            <person name="Wang C.C."/>
            <person name="Yang T.C."/>
            <person name="Huo Q.B."/>
            <person name="Li W."/>
            <person name="Chen H.Y."/>
            <person name="Chen S.E."/>
            <person name="Zhou L.G."/>
            <person name="Ni X.B."/>
            <person name="Tian J.H."/>
            <person name="Sheng Y."/>
            <person name="Liu T."/>
            <person name="Pan Y.S."/>
            <person name="Xia L.Y."/>
            <person name="Li J."/>
            <person name="Zhao F."/>
            <person name="Cao W.C."/>
        </authorList>
    </citation>
    <scope>NUCLEOTIDE SEQUENCE [LARGE SCALE GENOMIC DNA]</scope>
    <source>
        <strain evidence="8">HaeL-2018</strain>
    </source>
</reference>
<gene>
    <name evidence="8" type="ORF">HPB48_005864</name>
</gene>
<feature type="transmembrane region" description="Helical" evidence="7">
    <location>
        <begin position="98"/>
        <end position="119"/>
    </location>
</feature>
<dbReference type="GO" id="GO:0005886">
    <property type="term" value="C:plasma membrane"/>
    <property type="evidence" value="ECO:0007669"/>
    <property type="project" value="TreeGrafter"/>
</dbReference>
<dbReference type="Proteomes" id="UP000821853">
    <property type="component" value="Unassembled WGS sequence"/>
</dbReference>
<dbReference type="Gene3D" id="1.20.1730.10">
    <property type="entry name" value="Sodium/glucose cotransporter"/>
    <property type="match status" value="1"/>
</dbReference>
<evidence type="ECO:0000256" key="2">
    <source>
        <dbReference type="ARBA" id="ARBA00022847"/>
    </source>
</evidence>
<dbReference type="VEuPathDB" id="VectorBase:HLOH_044803"/>
<organism evidence="8 9">
    <name type="scientific">Haemaphysalis longicornis</name>
    <name type="common">Bush tick</name>
    <dbReference type="NCBI Taxonomy" id="44386"/>
    <lineage>
        <taxon>Eukaryota</taxon>
        <taxon>Metazoa</taxon>
        <taxon>Ecdysozoa</taxon>
        <taxon>Arthropoda</taxon>
        <taxon>Chelicerata</taxon>
        <taxon>Arachnida</taxon>
        <taxon>Acari</taxon>
        <taxon>Parasitiformes</taxon>
        <taxon>Ixodida</taxon>
        <taxon>Ixodoidea</taxon>
        <taxon>Ixodidae</taxon>
        <taxon>Haemaphysalinae</taxon>
        <taxon>Haemaphysalis</taxon>
    </lineage>
</organism>
<keyword evidence="7" id="KW-1133">Transmembrane helix</keyword>
<dbReference type="OrthoDB" id="6514850at2759"/>
<keyword evidence="7" id="KW-0472">Membrane</keyword>
<keyword evidence="5" id="KW-0325">Glycoprotein</keyword>
<keyword evidence="1" id="KW-0813">Transport</keyword>
<evidence type="ECO:0000256" key="5">
    <source>
        <dbReference type="ARBA" id="ARBA00023180"/>
    </source>
</evidence>
<dbReference type="PANTHER" id="PTHR45897:SF4">
    <property type="entry name" value="HIGH-AFFINITY CHOLINE TRANSPORTER 1"/>
    <property type="match status" value="1"/>
</dbReference>
<proteinExistence type="predicted"/>
<dbReference type="EMBL" id="JABSTR010000008">
    <property type="protein sequence ID" value="KAH9376653.1"/>
    <property type="molecule type" value="Genomic_DNA"/>
</dbReference>
<evidence type="ECO:0000256" key="6">
    <source>
        <dbReference type="ARBA" id="ARBA00023201"/>
    </source>
</evidence>
<keyword evidence="9" id="KW-1185">Reference proteome</keyword>
<accession>A0A9J6GM18</accession>